<keyword evidence="2 7" id="KW-0813">Transport</keyword>
<evidence type="ECO:0000256" key="3">
    <source>
        <dbReference type="ARBA" id="ARBA00022475"/>
    </source>
</evidence>
<comment type="subcellular location">
    <subcellularLocation>
        <location evidence="1 7">Cell membrane</location>
        <topology evidence="1 7">Multi-pass membrane protein</topology>
    </subcellularLocation>
</comment>
<organism evidence="9 10">
    <name type="scientific">Hungatella hathewayi</name>
    <dbReference type="NCBI Taxonomy" id="154046"/>
    <lineage>
        <taxon>Bacteria</taxon>
        <taxon>Bacillati</taxon>
        <taxon>Bacillota</taxon>
        <taxon>Clostridia</taxon>
        <taxon>Lachnospirales</taxon>
        <taxon>Lachnospiraceae</taxon>
        <taxon>Hungatella</taxon>
    </lineage>
</organism>
<gene>
    <name evidence="9" type="ORF">DXD79_28510</name>
</gene>
<evidence type="ECO:0000256" key="6">
    <source>
        <dbReference type="ARBA" id="ARBA00023136"/>
    </source>
</evidence>
<feature type="transmembrane region" description="Helical" evidence="7">
    <location>
        <begin position="20"/>
        <end position="44"/>
    </location>
</feature>
<dbReference type="GO" id="GO:0055085">
    <property type="term" value="P:transmembrane transport"/>
    <property type="evidence" value="ECO:0007669"/>
    <property type="project" value="InterPro"/>
</dbReference>
<feature type="transmembrane region" description="Helical" evidence="7">
    <location>
        <begin position="204"/>
        <end position="226"/>
    </location>
</feature>
<evidence type="ECO:0000256" key="7">
    <source>
        <dbReference type="RuleBase" id="RU363032"/>
    </source>
</evidence>
<comment type="similarity">
    <text evidence="7">Belongs to the binding-protein-dependent transport system permease family.</text>
</comment>
<sequence length="293" mass="32381">MSKTGKVKIRIKSNWLDYLYILPAVILVVTFFISSIIYTTYISFFDWNGIGSKIFVGFQNYISLFKDSNFLISLLNTVIWVAASMVTSLIIPFTLAALITRSSGTKLFRSVFYFPATLSGTVGGLIISSLLSTYGLPALLGELTGNTARSNWLNTPYFNTFLMICAGVWQGVGLNMLLFIAGIRNMDASPIESAMIDGAKGLKLYTNVVIPIIKPTILVVMLMTIVNSFKVFDIIWVTTKGGPYRTSETLAFTMYQESFGHGKYGRGSAVAVVLSLIILVISYFNIKNSYKDI</sequence>
<evidence type="ECO:0000256" key="4">
    <source>
        <dbReference type="ARBA" id="ARBA00022692"/>
    </source>
</evidence>
<name>A0A374NYQ7_9FIRM</name>
<dbReference type="Pfam" id="PF00528">
    <property type="entry name" value="BPD_transp_1"/>
    <property type="match status" value="1"/>
</dbReference>
<feature type="domain" description="ABC transmembrane type-1" evidence="8">
    <location>
        <begin position="74"/>
        <end position="285"/>
    </location>
</feature>
<dbReference type="SUPFAM" id="SSF161098">
    <property type="entry name" value="MetI-like"/>
    <property type="match status" value="1"/>
</dbReference>
<feature type="transmembrane region" description="Helical" evidence="7">
    <location>
        <begin position="264"/>
        <end position="286"/>
    </location>
</feature>
<evidence type="ECO:0000313" key="10">
    <source>
        <dbReference type="Proteomes" id="UP000263014"/>
    </source>
</evidence>
<protein>
    <submittedName>
        <fullName evidence="9">Sugar ABC transporter permease</fullName>
    </submittedName>
</protein>
<dbReference type="RefSeq" id="WP_117633193.1">
    <property type="nucleotide sequence ID" value="NZ_QSON01000021.1"/>
</dbReference>
<comment type="caution">
    <text evidence="9">The sequence shown here is derived from an EMBL/GenBank/DDBJ whole genome shotgun (WGS) entry which is preliminary data.</text>
</comment>
<dbReference type="PROSITE" id="PS50928">
    <property type="entry name" value="ABC_TM1"/>
    <property type="match status" value="1"/>
</dbReference>
<dbReference type="Proteomes" id="UP000263014">
    <property type="component" value="Unassembled WGS sequence"/>
</dbReference>
<dbReference type="Gene3D" id="1.10.3720.10">
    <property type="entry name" value="MetI-like"/>
    <property type="match status" value="1"/>
</dbReference>
<dbReference type="InterPro" id="IPR000515">
    <property type="entry name" value="MetI-like"/>
</dbReference>
<evidence type="ECO:0000256" key="5">
    <source>
        <dbReference type="ARBA" id="ARBA00022989"/>
    </source>
</evidence>
<dbReference type="PANTHER" id="PTHR43227:SF11">
    <property type="entry name" value="BLL4140 PROTEIN"/>
    <property type="match status" value="1"/>
</dbReference>
<proteinExistence type="inferred from homology"/>
<accession>A0A374NYQ7</accession>
<dbReference type="AlphaFoldDB" id="A0A374NYQ7"/>
<evidence type="ECO:0000313" key="9">
    <source>
        <dbReference type="EMBL" id="RGI96967.1"/>
    </source>
</evidence>
<evidence type="ECO:0000256" key="1">
    <source>
        <dbReference type="ARBA" id="ARBA00004651"/>
    </source>
</evidence>
<evidence type="ECO:0000259" key="8">
    <source>
        <dbReference type="PROSITE" id="PS50928"/>
    </source>
</evidence>
<dbReference type="InterPro" id="IPR035906">
    <property type="entry name" value="MetI-like_sf"/>
</dbReference>
<evidence type="ECO:0000256" key="2">
    <source>
        <dbReference type="ARBA" id="ARBA00022448"/>
    </source>
</evidence>
<dbReference type="EMBL" id="QSON01000021">
    <property type="protein sequence ID" value="RGI96967.1"/>
    <property type="molecule type" value="Genomic_DNA"/>
</dbReference>
<feature type="transmembrane region" description="Helical" evidence="7">
    <location>
        <begin position="157"/>
        <end position="183"/>
    </location>
</feature>
<keyword evidence="6 7" id="KW-0472">Membrane</keyword>
<dbReference type="InterPro" id="IPR050809">
    <property type="entry name" value="UgpAE/MalFG_permease"/>
</dbReference>
<reference evidence="9 10" key="1">
    <citation type="submission" date="2018-08" db="EMBL/GenBank/DDBJ databases">
        <title>A genome reference for cultivated species of the human gut microbiota.</title>
        <authorList>
            <person name="Zou Y."/>
            <person name="Xue W."/>
            <person name="Luo G."/>
        </authorList>
    </citation>
    <scope>NUCLEOTIDE SEQUENCE [LARGE SCALE GENOMIC DNA]</scope>
    <source>
        <strain evidence="9 10">TM09-12</strain>
    </source>
</reference>
<dbReference type="GO" id="GO:0005886">
    <property type="term" value="C:plasma membrane"/>
    <property type="evidence" value="ECO:0007669"/>
    <property type="project" value="UniProtKB-SubCell"/>
</dbReference>
<feature type="transmembrane region" description="Helical" evidence="7">
    <location>
        <begin position="111"/>
        <end position="137"/>
    </location>
</feature>
<feature type="transmembrane region" description="Helical" evidence="7">
    <location>
        <begin position="78"/>
        <end position="99"/>
    </location>
</feature>
<dbReference type="PANTHER" id="PTHR43227">
    <property type="entry name" value="BLL4140 PROTEIN"/>
    <property type="match status" value="1"/>
</dbReference>
<keyword evidence="4 7" id="KW-0812">Transmembrane</keyword>
<keyword evidence="5 7" id="KW-1133">Transmembrane helix</keyword>
<keyword evidence="3" id="KW-1003">Cell membrane</keyword>
<dbReference type="CDD" id="cd06261">
    <property type="entry name" value="TM_PBP2"/>
    <property type="match status" value="1"/>
</dbReference>